<dbReference type="Proteomes" id="UP000515369">
    <property type="component" value="Chromosome"/>
</dbReference>
<gene>
    <name evidence="7" type="ORF">H3H32_01285</name>
</gene>
<evidence type="ECO:0000256" key="5">
    <source>
        <dbReference type="SAM" id="Phobius"/>
    </source>
</evidence>
<dbReference type="RefSeq" id="WP_182460885.1">
    <property type="nucleotide sequence ID" value="NZ_CP059732.1"/>
</dbReference>
<feature type="transmembrane region" description="Helical" evidence="5">
    <location>
        <begin position="104"/>
        <end position="125"/>
    </location>
</feature>
<dbReference type="Pfam" id="PF07690">
    <property type="entry name" value="MFS_1"/>
    <property type="match status" value="1"/>
</dbReference>
<keyword evidence="2 5" id="KW-0812">Transmembrane</keyword>
<organism evidence="7 8">
    <name type="scientific">Spirosoma foliorum</name>
    <dbReference type="NCBI Taxonomy" id="2710596"/>
    <lineage>
        <taxon>Bacteria</taxon>
        <taxon>Pseudomonadati</taxon>
        <taxon>Bacteroidota</taxon>
        <taxon>Cytophagia</taxon>
        <taxon>Cytophagales</taxon>
        <taxon>Cytophagaceae</taxon>
        <taxon>Spirosoma</taxon>
    </lineage>
</organism>
<evidence type="ECO:0000256" key="4">
    <source>
        <dbReference type="ARBA" id="ARBA00023136"/>
    </source>
</evidence>
<dbReference type="InterPro" id="IPR050382">
    <property type="entry name" value="MFS_Na/Anion_cotransporter"/>
</dbReference>
<dbReference type="SUPFAM" id="SSF103473">
    <property type="entry name" value="MFS general substrate transporter"/>
    <property type="match status" value="1"/>
</dbReference>
<evidence type="ECO:0000259" key="6">
    <source>
        <dbReference type="PROSITE" id="PS50850"/>
    </source>
</evidence>
<dbReference type="CDD" id="cd17319">
    <property type="entry name" value="MFS_ExuT_GudP_like"/>
    <property type="match status" value="1"/>
</dbReference>
<feature type="transmembrane region" description="Helical" evidence="5">
    <location>
        <begin position="161"/>
        <end position="181"/>
    </location>
</feature>
<evidence type="ECO:0000313" key="7">
    <source>
        <dbReference type="EMBL" id="QMW03628.1"/>
    </source>
</evidence>
<evidence type="ECO:0000313" key="8">
    <source>
        <dbReference type="Proteomes" id="UP000515369"/>
    </source>
</evidence>
<feature type="domain" description="Major facilitator superfamily (MFS) profile" evidence="6">
    <location>
        <begin position="9"/>
        <end position="400"/>
    </location>
</feature>
<dbReference type="Gene3D" id="1.20.1250.20">
    <property type="entry name" value="MFS general substrate transporter like domains"/>
    <property type="match status" value="2"/>
</dbReference>
<dbReference type="PANTHER" id="PTHR11662">
    <property type="entry name" value="SOLUTE CARRIER FAMILY 17"/>
    <property type="match status" value="1"/>
</dbReference>
<sequence length="420" mass="46537">MNKNLRWLIVFLLFIATGLSFLDRQVLSIAIIKIQQEFHITDVEYGMVNTSFLISYALMFTLGGWLIDRVGGKLGLAISVGVWSVANSLHAVMTTFSQLLTFRFFLGMGEGGCFPGAAWTVYRWFDKEERALANGIAIGGSAIGAVVAPPLTIWLSTNYGWRGGFLIPGLIGIAWVIAWLVTPWKKETMANVSQLEDGPKETVSFLELLNKRPTWIFIIIRFMLDPVFYFMMFWIPKYLSSVRNVSFEEIGKLFWIPFLALGIANILGGWFSGQLIAHQYTVNKARKTVMGIAAILTLSAPAISWVSSVDVAVALMAVFMFAHGFWITNYITSISDMFGQKATSTVVGLSGTAGAVSSLLLNPLMGVVIQRYSYTPLWIASGLLYPLAFVLLLVFIPRIKALSFGNKQEVKNQPLFTSTT</sequence>
<comment type="subcellular location">
    <subcellularLocation>
        <location evidence="1">Membrane</location>
        <topology evidence="1">Multi-pass membrane protein</topology>
    </subcellularLocation>
</comment>
<feature type="transmembrane region" description="Helical" evidence="5">
    <location>
        <begin position="344"/>
        <end position="365"/>
    </location>
</feature>
<feature type="transmembrane region" description="Helical" evidence="5">
    <location>
        <begin position="289"/>
        <end position="306"/>
    </location>
</feature>
<name>A0A7G5GXN6_9BACT</name>
<dbReference type="PANTHER" id="PTHR11662:SF285">
    <property type="entry name" value="HEXURONATE TRANSPORTER"/>
    <property type="match status" value="1"/>
</dbReference>
<feature type="transmembrane region" description="Helical" evidence="5">
    <location>
        <begin position="215"/>
        <end position="235"/>
    </location>
</feature>
<dbReference type="InterPro" id="IPR020846">
    <property type="entry name" value="MFS_dom"/>
</dbReference>
<dbReference type="GO" id="GO:0015134">
    <property type="term" value="F:hexuronate transmembrane transporter activity"/>
    <property type="evidence" value="ECO:0007669"/>
    <property type="project" value="TreeGrafter"/>
</dbReference>
<dbReference type="InterPro" id="IPR036259">
    <property type="entry name" value="MFS_trans_sf"/>
</dbReference>
<protein>
    <submittedName>
        <fullName evidence="7">MFS transporter</fullName>
    </submittedName>
</protein>
<feature type="transmembrane region" description="Helical" evidence="5">
    <location>
        <begin position="47"/>
        <end position="67"/>
    </location>
</feature>
<dbReference type="KEGG" id="sfol:H3H32_01285"/>
<dbReference type="GO" id="GO:0016020">
    <property type="term" value="C:membrane"/>
    <property type="evidence" value="ECO:0007669"/>
    <property type="project" value="UniProtKB-SubCell"/>
</dbReference>
<accession>A0A7G5GXN6</accession>
<reference evidence="7 8" key="1">
    <citation type="submission" date="2020-07" db="EMBL/GenBank/DDBJ databases">
        <title>Spirosoma foliorum sp. nov., isolated from the leaves on the Nejang mountain Korea, Republic of.</title>
        <authorList>
            <person name="Ho H."/>
            <person name="Lee Y.-J."/>
            <person name="Nurcahyanto D.-A."/>
            <person name="Kim S.-G."/>
        </authorList>
    </citation>
    <scope>NUCLEOTIDE SEQUENCE [LARGE SCALE GENOMIC DNA]</scope>
    <source>
        <strain evidence="7 8">PL0136</strain>
    </source>
</reference>
<dbReference type="InterPro" id="IPR011701">
    <property type="entry name" value="MFS"/>
</dbReference>
<feature type="transmembrane region" description="Helical" evidence="5">
    <location>
        <begin position="312"/>
        <end position="332"/>
    </location>
</feature>
<dbReference type="EMBL" id="CP059732">
    <property type="protein sequence ID" value="QMW03628.1"/>
    <property type="molecule type" value="Genomic_DNA"/>
</dbReference>
<feature type="transmembrane region" description="Helical" evidence="5">
    <location>
        <begin position="377"/>
        <end position="396"/>
    </location>
</feature>
<dbReference type="AlphaFoldDB" id="A0A7G5GXN6"/>
<keyword evidence="3 5" id="KW-1133">Transmembrane helix</keyword>
<feature type="transmembrane region" description="Helical" evidence="5">
    <location>
        <begin position="132"/>
        <end position="155"/>
    </location>
</feature>
<keyword evidence="8" id="KW-1185">Reference proteome</keyword>
<dbReference type="PROSITE" id="PS50850">
    <property type="entry name" value="MFS"/>
    <property type="match status" value="1"/>
</dbReference>
<evidence type="ECO:0000256" key="3">
    <source>
        <dbReference type="ARBA" id="ARBA00022989"/>
    </source>
</evidence>
<evidence type="ECO:0000256" key="2">
    <source>
        <dbReference type="ARBA" id="ARBA00022692"/>
    </source>
</evidence>
<evidence type="ECO:0000256" key="1">
    <source>
        <dbReference type="ARBA" id="ARBA00004141"/>
    </source>
</evidence>
<feature type="transmembrane region" description="Helical" evidence="5">
    <location>
        <begin position="74"/>
        <end position="92"/>
    </location>
</feature>
<proteinExistence type="predicted"/>
<feature type="transmembrane region" description="Helical" evidence="5">
    <location>
        <begin position="255"/>
        <end position="277"/>
    </location>
</feature>
<keyword evidence="4 5" id="KW-0472">Membrane</keyword>